<dbReference type="PANTHER" id="PTHR31637:SF0">
    <property type="entry name" value="2,3-BISPHOSPHOGLYCERATE-INDEPENDENT PHOSPHOGLYCERATE MUTASE"/>
    <property type="match status" value="1"/>
</dbReference>
<dbReference type="Gene3D" id="3.40.1450.10">
    <property type="entry name" value="BPG-independent phosphoglycerate mutase, domain B"/>
    <property type="match status" value="1"/>
</dbReference>
<feature type="domain" description="Metalloenzyme" evidence="14">
    <location>
        <begin position="11"/>
        <end position="504"/>
    </location>
</feature>
<dbReference type="InterPro" id="IPR017850">
    <property type="entry name" value="Alkaline_phosphatase_core_sf"/>
</dbReference>
<dbReference type="UniPathway" id="UPA00109">
    <property type="reaction ID" value="UER00186"/>
</dbReference>
<evidence type="ECO:0000313" key="16">
    <source>
        <dbReference type="EMBL" id="QEX24732.1"/>
    </source>
</evidence>
<feature type="binding site" evidence="9 12">
    <location>
        <position position="192"/>
    </location>
    <ligand>
        <name>substrate</name>
    </ligand>
</feature>
<evidence type="ECO:0000256" key="4">
    <source>
        <dbReference type="ARBA" id="ARBA00008819"/>
    </source>
</evidence>
<feature type="binding site" evidence="9 12">
    <location>
        <position position="131"/>
    </location>
    <ligand>
        <name>substrate</name>
    </ligand>
</feature>
<dbReference type="InterPro" id="IPR011258">
    <property type="entry name" value="BPG-indep_PGM_N"/>
</dbReference>
<dbReference type="InterPro" id="IPR006124">
    <property type="entry name" value="Metalloenzyme"/>
</dbReference>
<feature type="binding site" evidence="9 13">
    <location>
        <position position="466"/>
    </location>
    <ligand>
        <name>Mn(2+)</name>
        <dbReference type="ChEBI" id="CHEBI:29035"/>
        <label>1</label>
    </ligand>
</feature>
<evidence type="ECO:0000256" key="3">
    <source>
        <dbReference type="ARBA" id="ARBA00004798"/>
    </source>
</evidence>
<comment type="function">
    <text evidence="2 9">Catalyzes the interconversion of 2-phosphoglycerate and 3-phosphoglycerate.</text>
</comment>
<protein>
    <recommendedName>
        <fullName evidence="9 10">2,3-bisphosphoglycerate-independent phosphoglycerate mutase</fullName>
        <shortName evidence="9">BPG-independent PGAM</shortName>
        <shortName evidence="9">Phosphoglyceromutase</shortName>
        <shortName evidence="9">iPGM</shortName>
        <ecNumber evidence="9 10">5.4.2.12</ecNumber>
    </recommendedName>
</protein>
<comment type="catalytic activity">
    <reaction evidence="1 9">
        <text>(2R)-2-phosphoglycerate = (2R)-3-phosphoglycerate</text>
        <dbReference type="Rhea" id="RHEA:15901"/>
        <dbReference type="ChEBI" id="CHEBI:58272"/>
        <dbReference type="ChEBI" id="CHEBI:58289"/>
        <dbReference type="EC" id="5.4.2.12"/>
    </reaction>
</comment>
<sequence length="533" mass="56797">MTDKPPARPRPVLLCILDGWGHRPEPAQPDNAIWQASTPNLDRLAKSSPMSFLDASESSVGLPLGQMGNSEVGHMNIGGGRVVMQDLPRIDQAVANGSLAKNKVLLDFAAKLKASGGTCHLMGLVSPGGVHSHQAHIAALANIVAGAGVKVAIHAFLDGRDTPPSSARGQLADFQKSLKSGAAIATATVSGRFYAMDRDKRWERIEKAYDAMVLAQGEHARSADAAVAQSYERKATDEFVAPTVIGDYAGMRDGDGVLMGNFRADRAREILHALLDPAFDGFARRRIVTFAAAAGLVEYSDALNKLLPALFAAQTVSNSIGELVAKAGLKQLRIAETEKYAHVTFFFNGGEETVFPGEDRILVPSPKVATYDLQPEMSAYEVTDKLVAAIDSGKYDFIVVNFANTDMVGHTGKLDAAIKAVEAVDRCIGRIDEALRRAGGTMLITADHGNAEMMFDPETNQPHTAHTLNRVPAMLVNGPADAAALADGKLADVAPTLLQVMGLPAPKEMTGHSLIRQARSQAAQAQRERRVGE</sequence>
<evidence type="ECO:0000256" key="13">
    <source>
        <dbReference type="PIRSR" id="PIRSR001492-3"/>
    </source>
</evidence>
<feature type="active site" description="Phosphoserine intermediate" evidence="9 11">
    <location>
        <position position="70"/>
    </location>
</feature>
<dbReference type="GO" id="GO:0030145">
    <property type="term" value="F:manganese ion binding"/>
    <property type="evidence" value="ECO:0007669"/>
    <property type="project" value="UniProtKB-UniRule"/>
</dbReference>
<comment type="similarity">
    <text evidence="4 9">Belongs to the BPG-independent phosphoglycerate mutase family.</text>
</comment>
<dbReference type="KEGG" id="hadh:FRZ61_46730"/>
<evidence type="ECO:0000256" key="5">
    <source>
        <dbReference type="ARBA" id="ARBA00022723"/>
    </source>
</evidence>
<gene>
    <name evidence="9 16" type="primary">gpmI</name>
    <name evidence="16" type="ORF">FRZ61_46730</name>
</gene>
<keyword evidence="17" id="KW-1185">Reference proteome</keyword>
<evidence type="ECO:0000256" key="1">
    <source>
        <dbReference type="ARBA" id="ARBA00000370"/>
    </source>
</evidence>
<dbReference type="GO" id="GO:0006007">
    <property type="term" value="P:glucose catabolic process"/>
    <property type="evidence" value="ECO:0007669"/>
    <property type="project" value="InterPro"/>
</dbReference>
<feature type="binding site" evidence="9 13">
    <location>
        <position position="448"/>
    </location>
    <ligand>
        <name>Mn(2+)</name>
        <dbReference type="ChEBI" id="CHEBI:29035"/>
        <label>2</label>
    </ligand>
</feature>
<comment type="pathway">
    <text evidence="3 9">Carbohydrate degradation; glycolysis; pyruvate from D-glyceraldehyde 3-phosphate: step 3/5.</text>
</comment>
<keyword evidence="7 9" id="KW-0464">Manganese</keyword>
<feature type="binding site" evidence="9 12">
    <location>
        <begin position="160"/>
        <end position="161"/>
    </location>
    <ligand>
        <name>substrate</name>
    </ligand>
</feature>
<dbReference type="InterPro" id="IPR036646">
    <property type="entry name" value="PGAM_B_sf"/>
</dbReference>
<feature type="binding site" evidence="9 13">
    <location>
        <position position="406"/>
    </location>
    <ligand>
        <name>Mn(2+)</name>
        <dbReference type="ChEBI" id="CHEBI:29035"/>
        <label>1</label>
    </ligand>
</feature>
<dbReference type="Proteomes" id="UP000325797">
    <property type="component" value="Chromosome"/>
</dbReference>
<evidence type="ECO:0000256" key="12">
    <source>
        <dbReference type="PIRSR" id="PIRSR001492-2"/>
    </source>
</evidence>
<evidence type="ECO:0000256" key="10">
    <source>
        <dbReference type="NCBIfam" id="TIGR01307"/>
    </source>
</evidence>
<feature type="binding site" evidence="9 12">
    <location>
        <begin position="263"/>
        <end position="266"/>
    </location>
    <ligand>
        <name>substrate</name>
    </ligand>
</feature>
<dbReference type="RefSeq" id="WP_151119985.1">
    <property type="nucleotide sequence ID" value="NZ_CP042582.1"/>
</dbReference>
<evidence type="ECO:0000256" key="11">
    <source>
        <dbReference type="PIRSR" id="PIRSR001492-1"/>
    </source>
</evidence>
<evidence type="ECO:0000313" key="17">
    <source>
        <dbReference type="Proteomes" id="UP000325797"/>
    </source>
</evidence>
<evidence type="ECO:0000259" key="15">
    <source>
        <dbReference type="Pfam" id="PF06415"/>
    </source>
</evidence>
<comment type="cofactor">
    <cofactor evidence="9">
        <name>Mn(2+)</name>
        <dbReference type="ChEBI" id="CHEBI:29035"/>
    </cofactor>
    <text evidence="9">Binds 2 manganese ions per subunit.</text>
</comment>
<dbReference type="FunFam" id="3.40.1450.10:FF:000002">
    <property type="entry name" value="2,3-bisphosphoglycerate-independent phosphoglycerate mutase"/>
    <property type="match status" value="1"/>
</dbReference>
<feature type="domain" description="BPG-independent PGAM N-terminal" evidence="15">
    <location>
        <begin position="90"/>
        <end position="300"/>
    </location>
</feature>
<dbReference type="AlphaFoldDB" id="A0A5J6N3W5"/>
<evidence type="ECO:0000256" key="9">
    <source>
        <dbReference type="HAMAP-Rule" id="MF_01038"/>
    </source>
</evidence>
<dbReference type="GO" id="GO:0004619">
    <property type="term" value="F:phosphoglycerate mutase activity"/>
    <property type="evidence" value="ECO:0007669"/>
    <property type="project" value="UniProtKB-UniRule"/>
</dbReference>
<evidence type="ECO:0000256" key="6">
    <source>
        <dbReference type="ARBA" id="ARBA00023152"/>
    </source>
</evidence>
<organism evidence="16 17">
    <name type="scientific">Hypericibacter adhaerens</name>
    <dbReference type="NCBI Taxonomy" id="2602016"/>
    <lineage>
        <taxon>Bacteria</taxon>
        <taxon>Pseudomonadati</taxon>
        <taxon>Pseudomonadota</taxon>
        <taxon>Alphaproteobacteria</taxon>
        <taxon>Rhodospirillales</taxon>
        <taxon>Dongiaceae</taxon>
        <taxon>Hypericibacter</taxon>
    </lineage>
</organism>
<keyword evidence="5 9" id="KW-0479">Metal-binding</keyword>
<comment type="subunit">
    <text evidence="9">Monomer.</text>
</comment>
<feature type="binding site" evidence="9 12">
    <location>
        <position position="198"/>
    </location>
    <ligand>
        <name>substrate</name>
    </ligand>
</feature>
<evidence type="ECO:0000256" key="7">
    <source>
        <dbReference type="ARBA" id="ARBA00023211"/>
    </source>
</evidence>
<dbReference type="Pfam" id="PF06415">
    <property type="entry name" value="iPGM_N"/>
    <property type="match status" value="1"/>
</dbReference>
<dbReference type="SUPFAM" id="SSF53649">
    <property type="entry name" value="Alkaline phosphatase-like"/>
    <property type="match status" value="1"/>
</dbReference>
<dbReference type="HAMAP" id="MF_01038">
    <property type="entry name" value="GpmI"/>
    <property type="match status" value="1"/>
</dbReference>
<dbReference type="SUPFAM" id="SSF64158">
    <property type="entry name" value="2,3-Bisphosphoglycerate-independent phosphoglycerate mutase, substrate-binding domain"/>
    <property type="match status" value="1"/>
</dbReference>
<dbReference type="GO" id="GO:0005829">
    <property type="term" value="C:cytosol"/>
    <property type="evidence" value="ECO:0007669"/>
    <property type="project" value="TreeGrafter"/>
</dbReference>
<dbReference type="PIRSF" id="PIRSF001492">
    <property type="entry name" value="IPGAM"/>
    <property type="match status" value="1"/>
</dbReference>
<keyword evidence="8 9" id="KW-0413">Isomerase</keyword>
<dbReference type="Gene3D" id="3.40.720.10">
    <property type="entry name" value="Alkaline Phosphatase, subunit A"/>
    <property type="match status" value="1"/>
</dbReference>
<dbReference type="PANTHER" id="PTHR31637">
    <property type="entry name" value="2,3-BISPHOSPHOGLYCERATE-INDEPENDENT PHOSPHOGLYCERATE MUTASE"/>
    <property type="match status" value="1"/>
</dbReference>
<feature type="binding site" evidence="9 13">
    <location>
        <position position="447"/>
    </location>
    <ligand>
        <name>Mn(2+)</name>
        <dbReference type="ChEBI" id="CHEBI:29035"/>
        <label>2</label>
    </ligand>
</feature>
<name>A0A5J6N3W5_9PROT</name>
<feature type="binding site" evidence="9 13">
    <location>
        <position position="70"/>
    </location>
    <ligand>
        <name>Mn(2+)</name>
        <dbReference type="ChEBI" id="CHEBI:29035"/>
        <label>2</label>
    </ligand>
</feature>
<proteinExistence type="inferred from homology"/>
<dbReference type="EC" id="5.4.2.12" evidence="9 10"/>
<dbReference type="OrthoDB" id="9800863at2"/>
<dbReference type="GO" id="GO:0006096">
    <property type="term" value="P:glycolytic process"/>
    <property type="evidence" value="ECO:0007669"/>
    <property type="project" value="UniProtKB-UniRule"/>
</dbReference>
<dbReference type="Pfam" id="PF01676">
    <property type="entry name" value="Metalloenzyme"/>
    <property type="match status" value="1"/>
</dbReference>
<feature type="binding site" evidence="9 13">
    <location>
        <position position="410"/>
    </location>
    <ligand>
        <name>Mn(2+)</name>
        <dbReference type="ChEBI" id="CHEBI:29035"/>
        <label>1</label>
    </ligand>
</feature>
<dbReference type="NCBIfam" id="TIGR01307">
    <property type="entry name" value="pgm_bpd_ind"/>
    <property type="match status" value="1"/>
</dbReference>
<reference evidence="16 17" key="1">
    <citation type="submission" date="2019-08" db="EMBL/GenBank/DDBJ databases">
        <title>Hyperibacter terrae gen. nov., sp. nov. and Hyperibacter viscosus sp. nov., two new members in the family Rhodospirillaceae isolated from the rhizosphere of Hypericum perforatum.</title>
        <authorList>
            <person name="Noviana Z."/>
        </authorList>
    </citation>
    <scope>NUCLEOTIDE SEQUENCE [LARGE SCALE GENOMIC DNA]</scope>
    <source>
        <strain evidence="16 17">R5959</strain>
    </source>
</reference>
<dbReference type="InterPro" id="IPR005995">
    <property type="entry name" value="Pgm_bpd_ind"/>
</dbReference>
<dbReference type="CDD" id="cd16010">
    <property type="entry name" value="iPGM"/>
    <property type="match status" value="1"/>
</dbReference>
<evidence type="ECO:0000256" key="2">
    <source>
        <dbReference type="ARBA" id="ARBA00002315"/>
    </source>
</evidence>
<feature type="binding site" evidence="9 12">
    <location>
        <position position="339"/>
    </location>
    <ligand>
        <name>substrate</name>
    </ligand>
</feature>
<evidence type="ECO:0000256" key="8">
    <source>
        <dbReference type="ARBA" id="ARBA00023235"/>
    </source>
</evidence>
<dbReference type="FunFam" id="3.40.720.10:FF:000001">
    <property type="entry name" value="2,3-bisphosphoglycerate-independent phosphoglycerate mutase"/>
    <property type="match status" value="1"/>
</dbReference>
<evidence type="ECO:0000259" key="14">
    <source>
        <dbReference type="Pfam" id="PF01676"/>
    </source>
</evidence>
<dbReference type="EMBL" id="CP042582">
    <property type="protein sequence ID" value="QEX24732.1"/>
    <property type="molecule type" value="Genomic_DNA"/>
</dbReference>
<feature type="binding site" evidence="9 13">
    <location>
        <position position="18"/>
    </location>
    <ligand>
        <name>Mn(2+)</name>
        <dbReference type="ChEBI" id="CHEBI:29035"/>
        <label>2</label>
    </ligand>
</feature>
<accession>A0A5J6N3W5</accession>
<keyword evidence="6 9" id="KW-0324">Glycolysis</keyword>